<feature type="domain" description="ABC transporter" evidence="9">
    <location>
        <begin position="2"/>
        <end position="241"/>
    </location>
</feature>
<accession>A0A1G6HMG1</accession>
<evidence type="ECO:0000256" key="6">
    <source>
        <dbReference type="ARBA" id="ARBA00022967"/>
    </source>
</evidence>
<keyword evidence="3" id="KW-1003">Cell membrane</keyword>
<dbReference type="GO" id="GO:0016887">
    <property type="term" value="F:ATP hydrolysis activity"/>
    <property type="evidence" value="ECO:0007669"/>
    <property type="project" value="InterPro"/>
</dbReference>
<evidence type="ECO:0000256" key="3">
    <source>
        <dbReference type="ARBA" id="ARBA00022475"/>
    </source>
</evidence>
<dbReference type="EMBL" id="FMYM01000004">
    <property type="protein sequence ID" value="SDB94636.1"/>
    <property type="molecule type" value="Genomic_DNA"/>
</dbReference>
<evidence type="ECO:0000259" key="9">
    <source>
        <dbReference type="PROSITE" id="PS50893"/>
    </source>
</evidence>
<dbReference type="InterPro" id="IPR045865">
    <property type="entry name" value="ACT-like_dom_sf"/>
</dbReference>
<dbReference type="InterPro" id="IPR018449">
    <property type="entry name" value="NIL_domain"/>
</dbReference>
<dbReference type="Gene3D" id="3.30.70.260">
    <property type="match status" value="1"/>
</dbReference>
<dbReference type="GO" id="GO:0005524">
    <property type="term" value="F:ATP binding"/>
    <property type="evidence" value="ECO:0007669"/>
    <property type="project" value="UniProtKB-KW"/>
</dbReference>
<dbReference type="PROSITE" id="PS50893">
    <property type="entry name" value="ABC_TRANSPORTER_2"/>
    <property type="match status" value="1"/>
</dbReference>
<dbReference type="RefSeq" id="WP_090775171.1">
    <property type="nucleotide sequence ID" value="NZ_FMYM01000004.1"/>
</dbReference>
<dbReference type="InterPro" id="IPR017871">
    <property type="entry name" value="ABC_transporter-like_CS"/>
</dbReference>
<dbReference type="InterPro" id="IPR027417">
    <property type="entry name" value="P-loop_NTPase"/>
</dbReference>
<dbReference type="OrthoDB" id="9802264at2"/>
<dbReference type="PANTHER" id="PTHR43166">
    <property type="entry name" value="AMINO ACID IMPORT ATP-BINDING PROTEIN"/>
    <property type="match status" value="1"/>
</dbReference>
<evidence type="ECO:0000256" key="1">
    <source>
        <dbReference type="ARBA" id="ARBA00005417"/>
    </source>
</evidence>
<dbReference type="SMART" id="SM00930">
    <property type="entry name" value="NIL"/>
    <property type="match status" value="1"/>
</dbReference>
<sequence length="341" mass="37965">MISLTGVSKTFQTKSGAIEAVRNLDLTIEEGQIYGIIGYSGAGKSTLIRLLNLLERPTAGEIAVDGHILSRLSAKQLRHARQKIGMVFQHFNLLWSRTVWENISLPLEVAGVPREQRQERVKELLRLVGLDGREDHYPSELSGGQKQRVGIARALANEPSVLLCDEATSALDPRTTDAILDLLLAINKKLKVTIVLITHEMHVIQKICDHVAVMDQGEVVEKGPVMDVFRRPQAQMTKLFVKELAKTDEEEESLWERLAEKGDGVIASLTFSANPLEETLVTDVIRRFPIEISILHGNISKLQQGSVGKLFVRFSGEEVEIEATLAYIRERGVEVEVINHA</sequence>
<dbReference type="STRING" id="1464122.SAMN05421737_10434"/>
<dbReference type="SUPFAM" id="SSF52540">
    <property type="entry name" value="P-loop containing nucleoside triphosphate hydrolases"/>
    <property type="match status" value="1"/>
</dbReference>
<evidence type="ECO:0000256" key="8">
    <source>
        <dbReference type="ARBA" id="ARBA00023136"/>
    </source>
</evidence>
<proteinExistence type="inferred from homology"/>
<reference evidence="11" key="1">
    <citation type="submission" date="2016-09" db="EMBL/GenBank/DDBJ databases">
        <authorList>
            <person name="Varghese N."/>
            <person name="Submissions S."/>
        </authorList>
    </citation>
    <scope>NUCLEOTIDE SEQUENCE [LARGE SCALE GENOMIC DNA]</scope>
    <source>
        <strain evidence="11">25nlg</strain>
    </source>
</reference>
<dbReference type="InterPro" id="IPR050086">
    <property type="entry name" value="MetN_ABC_transporter-like"/>
</dbReference>
<dbReference type="CDD" id="cd03258">
    <property type="entry name" value="ABC_MetN_methionine_transporter"/>
    <property type="match status" value="1"/>
</dbReference>
<keyword evidence="5 10" id="KW-0067">ATP-binding</keyword>
<dbReference type="PROSITE" id="PS00211">
    <property type="entry name" value="ABC_TRANSPORTER_1"/>
    <property type="match status" value="1"/>
</dbReference>
<evidence type="ECO:0000256" key="7">
    <source>
        <dbReference type="ARBA" id="ARBA00022970"/>
    </source>
</evidence>
<keyword evidence="11" id="KW-1185">Reference proteome</keyword>
<dbReference type="PANTHER" id="PTHR43166:SF36">
    <property type="entry name" value="METHIONINE IMPORT ATP-BINDING PROTEIN METN 2"/>
    <property type="match status" value="1"/>
</dbReference>
<dbReference type="GO" id="GO:0005886">
    <property type="term" value="C:plasma membrane"/>
    <property type="evidence" value="ECO:0007669"/>
    <property type="project" value="UniProtKB-ARBA"/>
</dbReference>
<keyword evidence="7" id="KW-0029">Amino-acid transport</keyword>
<dbReference type="InterPro" id="IPR003439">
    <property type="entry name" value="ABC_transporter-like_ATP-bd"/>
</dbReference>
<dbReference type="SUPFAM" id="SSF55021">
    <property type="entry name" value="ACT-like"/>
    <property type="match status" value="1"/>
</dbReference>
<dbReference type="FunFam" id="3.40.50.300:FF:000056">
    <property type="entry name" value="Cell division ATP-binding protein FtsE"/>
    <property type="match status" value="1"/>
</dbReference>
<evidence type="ECO:0000256" key="5">
    <source>
        <dbReference type="ARBA" id="ARBA00022840"/>
    </source>
</evidence>
<evidence type="ECO:0000313" key="11">
    <source>
        <dbReference type="Proteomes" id="UP000242662"/>
    </source>
</evidence>
<dbReference type="Gene3D" id="3.40.50.300">
    <property type="entry name" value="P-loop containing nucleotide triphosphate hydrolases"/>
    <property type="match status" value="1"/>
</dbReference>
<keyword evidence="6" id="KW-1278">Translocase</keyword>
<dbReference type="Proteomes" id="UP000242662">
    <property type="component" value="Unassembled WGS sequence"/>
</dbReference>
<dbReference type="Pfam" id="PF00005">
    <property type="entry name" value="ABC_tran"/>
    <property type="match status" value="1"/>
</dbReference>
<keyword evidence="4" id="KW-0547">Nucleotide-binding</keyword>
<organism evidence="10 11">
    <name type="scientific">Shouchella lonarensis</name>
    <dbReference type="NCBI Taxonomy" id="1464122"/>
    <lineage>
        <taxon>Bacteria</taxon>
        <taxon>Bacillati</taxon>
        <taxon>Bacillota</taxon>
        <taxon>Bacilli</taxon>
        <taxon>Bacillales</taxon>
        <taxon>Bacillaceae</taxon>
        <taxon>Shouchella</taxon>
    </lineage>
</organism>
<comment type="similarity">
    <text evidence="1">Belongs to the ABC transporter superfamily.</text>
</comment>
<dbReference type="InterPro" id="IPR041701">
    <property type="entry name" value="MetN_ABC"/>
</dbReference>
<dbReference type="Pfam" id="PF09383">
    <property type="entry name" value="NIL"/>
    <property type="match status" value="1"/>
</dbReference>
<evidence type="ECO:0000313" key="10">
    <source>
        <dbReference type="EMBL" id="SDB94636.1"/>
    </source>
</evidence>
<gene>
    <name evidence="10" type="ORF">SAMN05421737_10434</name>
</gene>
<dbReference type="AlphaFoldDB" id="A0A1G6HMG1"/>
<dbReference type="InterPro" id="IPR003593">
    <property type="entry name" value="AAA+_ATPase"/>
</dbReference>
<evidence type="ECO:0000256" key="4">
    <source>
        <dbReference type="ARBA" id="ARBA00022741"/>
    </source>
</evidence>
<name>A0A1G6HMG1_9BACI</name>
<keyword evidence="2" id="KW-0813">Transport</keyword>
<dbReference type="GO" id="GO:0006865">
    <property type="term" value="P:amino acid transport"/>
    <property type="evidence" value="ECO:0007669"/>
    <property type="project" value="UniProtKB-KW"/>
</dbReference>
<protein>
    <submittedName>
        <fullName evidence="10">D-methionine transport system ATP-binding protein</fullName>
    </submittedName>
</protein>
<dbReference type="SMART" id="SM00382">
    <property type="entry name" value="AAA"/>
    <property type="match status" value="1"/>
</dbReference>
<evidence type="ECO:0000256" key="2">
    <source>
        <dbReference type="ARBA" id="ARBA00022448"/>
    </source>
</evidence>
<keyword evidence="8" id="KW-0472">Membrane</keyword>